<evidence type="ECO:0000313" key="3">
    <source>
        <dbReference type="Proteomes" id="UP000020077"/>
    </source>
</evidence>
<dbReference type="GO" id="GO:0016757">
    <property type="term" value="F:glycosyltransferase activity"/>
    <property type="evidence" value="ECO:0007669"/>
    <property type="project" value="UniProtKB-ARBA"/>
</dbReference>
<dbReference type="InterPro" id="IPR028098">
    <property type="entry name" value="Glyco_trans_4-like_N"/>
</dbReference>
<dbReference type="EMBL" id="JDVG02000620">
    <property type="protein sequence ID" value="KFB70953.1"/>
    <property type="molecule type" value="Genomic_DNA"/>
</dbReference>
<dbReference type="Proteomes" id="UP000020077">
    <property type="component" value="Unassembled WGS sequence"/>
</dbReference>
<proteinExistence type="predicted"/>
<evidence type="ECO:0000259" key="1">
    <source>
        <dbReference type="Pfam" id="PF13579"/>
    </source>
</evidence>
<protein>
    <recommendedName>
        <fullName evidence="1">Glycosyltransferase subfamily 4-like N-terminal domain-containing protein</fullName>
    </recommendedName>
</protein>
<dbReference type="SUPFAM" id="SSF53756">
    <property type="entry name" value="UDP-Glycosyltransferase/glycogen phosphorylase"/>
    <property type="match status" value="1"/>
</dbReference>
<organism evidence="2 3">
    <name type="scientific">Candidatus Accumulibacter phosphatis</name>
    <dbReference type="NCBI Taxonomy" id="327160"/>
    <lineage>
        <taxon>Bacteria</taxon>
        <taxon>Pseudomonadati</taxon>
        <taxon>Pseudomonadota</taxon>
        <taxon>Betaproteobacteria</taxon>
        <taxon>Candidatus Accumulibacter</taxon>
    </lineage>
</organism>
<feature type="domain" description="Glycosyltransferase subfamily 4-like N-terminal" evidence="1">
    <location>
        <begin position="34"/>
        <end position="217"/>
    </location>
</feature>
<gene>
    <name evidence="2" type="ORF">AW09_003917</name>
</gene>
<name>A0A080LRT9_9PROT</name>
<comment type="caution">
    <text evidence="2">The sequence shown here is derived from an EMBL/GenBank/DDBJ whole genome shotgun (WGS) entry which is preliminary data.</text>
</comment>
<dbReference type="Gene3D" id="3.40.50.2000">
    <property type="entry name" value="Glycogen Phosphorylase B"/>
    <property type="match status" value="1"/>
</dbReference>
<sequence length="427" mass="48337">MTLTTAIPQMADHRKLLMIAYHFPPFQASSGIQRTLKFSAYLREYGWEPLVLTVSPRAYDATSPHQLKEIPEDAIVRRAFGLDTSRHFSIGGRYFRWMAQPDRWVSWWPGAVWTGMRMIRRYRPAAIFSTSPIVTAHLIGLSLCKRSRLPWIADFRDSMTETGYPRDPRTWKIHRKIEHETVHHCSKAVFTTEPTRQMYAERYPEIPASRWAVIENGFDEDNFRSAESGFTNTPLGRPGQITLLHSGILYPTERDPRPFFAALAMLKHSGDIDGSKLQVVLRATGNDELYKPMIAELGIDDIVRLAPVVSYHEALQEMLRADGLLLFQGACCNHQIPAKIYEYYRSGRPILGLVGPEGISASMLSEARVNHIANIADAENIAGTLRLFVKKLSEGVDSGVSREFAMRHSRKARTKELAALLDGLART</sequence>
<dbReference type="Pfam" id="PF13579">
    <property type="entry name" value="Glyco_trans_4_4"/>
    <property type="match status" value="1"/>
</dbReference>
<dbReference type="AlphaFoldDB" id="A0A080LRT9"/>
<accession>A0A080LRT9</accession>
<reference evidence="2 3" key="1">
    <citation type="submission" date="2014-02" db="EMBL/GenBank/DDBJ databases">
        <title>Expanding our view of genomic diversity in Candidatus Accumulibacter clades.</title>
        <authorList>
            <person name="Skennerton C.T."/>
            <person name="Barr J.J."/>
            <person name="Slater F.R."/>
            <person name="Bond P.L."/>
            <person name="Tyson G.W."/>
        </authorList>
    </citation>
    <scope>NUCLEOTIDE SEQUENCE [LARGE SCALE GENOMIC DNA]</scope>
    <source>
        <strain evidence="3">BA-91</strain>
    </source>
</reference>
<evidence type="ECO:0000313" key="2">
    <source>
        <dbReference type="EMBL" id="KFB70953.1"/>
    </source>
</evidence>